<protein>
    <submittedName>
        <fullName evidence="2">Zf-HC2 domain-containing protein</fullName>
    </submittedName>
</protein>
<evidence type="ECO:0000313" key="3">
    <source>
        <dbReference type="Proteomes" id="UP001369736"/>
    </source>
</evidence>
<dbReference type="RefSeq" id="WP_337706254.1">
    <property type="nucleotide sequence ID" value="NZ_JBBEGM010000014.1"/>
</dbReference>
<gene>
    <name evidence="2" type="ORF">WCD58_27265</name>
</gene>
<evidence type="ECO:0000256" key="1">
    <source>
        <dbReference type="SAM" id="Phobius"/>
    </source>
</evidence>
<accession>A0ABU8MC34</accession>
<comment type="caution">
    <text evidence="2">The sequence shown here is derived from an EMBL/GenBank/DDBJ whole genome shotgun (WGS) entry which is preliminary data.</text>
</comment>
<dbReference type="Proteomes" id="UP001369736">
    <property type="component" value="Unassembled WGS sequence"/>
</dbReference>
<keyword evidence="1" id="KW-0812">Transmembrane</keyword>
<keyword evidence="1" id="KW-1133">Transmembrane helix</keyword>
<reference evidence="2 3" key="1">
    <citation type="submission" date="2024-03" db="EMBL/GenBank/DDBJ databases">
        <title>Actinomycetospora sp. OC33-EN07, a novel actinomycete isolated from wild orchid (Aerides multiflora).</title>
        <authorList>
            <person name="Suriyachadkun C."/>
        </authorList>
    </citation>
    <scope>NUCLEOTIDE SEQUENCE [LARGE SCALE GENOMIC DNA]</scope>
    <source>
        <strain evidence="2 3">OC33-EN07</strain>
    </source>
</reference>
<keyword evidence="1" id="KW-0472">Membrane</keyword>
<keyword evidence="3" id="KW-1185">Reference proteome</keyword>
<name>A0ABU8MC34_9PSEU</name>
<sequence length="204" mass="19947">MISGRPGGAGWSRRFTDAGHLALDAVVAFVDDELPPGPAHRAAAHVDRCLSCAAEVGAQRQARRRVRAAGGPAVPSSLISALCNIPDAAPVPQAPAGLAVGPDGEIVVAAEPAGDDSGPRGRRWPRRRTLGLPVAVSSGVVVGAAALAAFAGPAAVSGTAPSSAATVPALRSVAPQVTPTAAAADLAVRDRAGATPGLPGPGAP</sequence>
<organism evidence="2 3">
    <name type="scientific">Actinomycetospora flava</name>
    <dbReference type="NCBI Taxonomy" id="3129232"/>
    <lineage>
        <taxon>Bacteria</taxon>
        <taxon>Bacillati</taxon>
        <taxon>Actinomycetota</taxon>
        <taxon>Actinomycetes</taxon>
        <taxon>Pseudonocardiales</taxon>
        <taxon>Pseudonocardiaceae</taxon>
        <taxon>Actinomycetospora</taxon>
    </lineage>
</organism>
<evidence type="ECO:0000313" key="2">
    <source>
        <dbReference type="EMBL" id="MEJ2864887.1"/>
    </source>
</evidence>
<feature type="transmembrane region" description="Helical" evidence="1">
    <location>
        <begin position="130"/>
        <end position="151"/>
    </location>
</feature>
<proteinExistence type="predicted"/>
<dbReference type="EMBL" id="JBBEGM010000014">
    <property type="protein sequence ID" value="MEJ2864887.1"/>
    <property type="molecule type" value="Genomic_DNA"/>
</dbReference>